<feature type="signal peptide" evidence="1">
    <location>
        <begin position="1"/>
        <end position="24"/>
    </location>
</feature>
<accession>A0A9D6V7K7</accession>
<protein>
    <submittedName>
        <fullName evidence="2">Uncharacterized protein</fullName>
    </submittedName>
</protein>
<dbReference type="AlphaFoldDB" id="A0A9D6V7K7"/>
<gene>
    <name evidence="2" type="ORF">HY912_21380</name>
</gene>
<evidence type="ECO:0000313" key="2">
    <source>
        <dbReference type="EMBL" id="MBI5252055.1"/>
    </source>
</evidence>
<feature type="non-terminal residue" evidence="2">
    <location>
        <position position="58"/>
    </location>
</feature>
<keyword evidence="1" id="KW-0732">Signal</keyword>
<proteinExistence type="predicted"/>
<comment type="caution">
    <text evidence="2">The sequence shown here is derived from an EMBL/GenBank/DDBJ whole genome shotgun (WGS) entry which is preliminary data.</text>
</comment>
<evidence type="ECO:0000256" key="1">
    <source>
        <dbReference type="SAM" id="SignalP"/>
    </source>
</evidence>
<reference evidence="2" key="1">
    <citation type="submission" date="2020-07" db="EMBL/GenBank/DDBJ databases">
        <title>Huge and variable diversity of episymbiotic CPR bacteria and DPANN archaea in groundwater ecosystems.</title>
        <authorList>
            <person name="He C.Y."/>
            <person name="Keren R."/>
            <person name="Whittaker M."/>
            <person name="Farag I.F."/>
            <person name="Doudna J."/>
            <person name="Cate J.H.D."/>
            <person name="Banfield J.F."/>
        </authorList>
    </citation>
    <scope>NUCLEOTIDE SEQUENCE</scope>
    <source>
        <strain evidence="2">NC_groundwater_1664_Pr3_B-0.1um_52_9</strain>
    </source>
</reference>
<dbReference type="EMBL" id="JACRDE010000558">
    <property type="protein sequence ID" value="MBI5252055.1"/>
    <property type="molecule type" value="Genomic_DNA"/>
</dbReference>
<evidence type="ECO:0000313" key="3">
    <source>
        <dbReference type="Proteomes" id="UP000807825"/>
    </source>
</evidence>
<feature type="chain" id="PRO_5039617105" evidence="1">
    <location>
        <begin position="25"/>
        <end position="58"/>
    </location>
</feature>
<organism evidence="2 3">
    <name type="scientific">Desulfomonile tiedjei</name>
    <dbReference type="NCBI Taxonomy" id="2358"/>
    <lineage>
        <taxon>Bacteria</taxon>
        <taxon>Pseudomonadati</taxon>
        <taxon>Thermodesulfobacteriota</taxon>
        <taxon>Desulfomonilia</taxon>
        <taxon>Desulfomonilales</taxon>
        <taxon>Desulfomonilaceae</taxon>
        <taxon>Desulfomonile</taxon>
    </lineage>
</organism>
<name>A0A9D6V7K7_9BACT</name>
<sequence>MNRNIHAILTVLLLVLCSAEVAVSEPIRWTAPMNDYPTQWYPSAPPPQYNNQYGYGYQ</sequence>
<dbReference type="Proteomes" id="UP000807825">
    <property type="component" value="Unassembled WGS sequence"/>
</dbReference>